<feature type="non-terminal residue" evidence="1">
    <location>
        <position position="125"/>
    </location>
</feature>
<name>A0A9J5Z1G4_SOLCO</name>
<dbReference type="AlphaFoldDB" id="A0A9J5Z1G4"/>
<protein>
    <submittedName>
        <fullName evidence="1">Uncharacterized protein</fullName>
    </submittedName>
</protein>
<gene>
    <name evidence="1" type="ORF">H5410_027300</name>
</gene>
<sequence length="125" mass="14519">MNCWKMSNSNDLKSLTTAAATPEKVKNVKDHQIWVCYPLIPMGVRLEPPRHHLSFSNQLEKRVDTVVDTDEIFHGFHHYFFCFLENGLSKNSNFEFIKGPKLAIKRGLWLSIEDQEKLEKGSKNQ</sequence>
<proteinExistence type="predicted"/>
<evidence type="ECO:0000313" key="2">
    <source>
        <dbReference type="Proteomes" id="UP000824120"/>
    </source>
</evidence>
<organism evidence="1 2">
    <name type="scientific">Solanum commersonii</name>
    <name type="common">Commerson's wild potato</name>
    <name type="synonym">Commerson's nightshade</name>
    <dbReference type="NCBI Taxonomy" id="4109"/>
    <lineage>
        <taxon>Eukaryota</taxon>
        <taxon>Viridiplantae</taxon>
        <taxon>Streptophyta</taxon>
        <taxon>Embryophyta</taxon>
        <taxon>Tracheophyta</taxon>
        <taxon>Spermatophyta</taxon>
        <taxon>Magnoliopsida</taxon>
        <taxon>eudicotyledons</taxon>
        <taxon>Gunneridae</taxon>
        <taxon>Pentapetalae</taxon>
        <taxon>asterids</taxon>
        <taxon>lamiids</taxon>
        <taxon>Solanales</taxon>
        <taxon>Solanaceae</taxon>
        <taxon>Solanoideae</taxon>
        <taxon>Solaneae</taxon>
        <taxon>Solanum</taxon>
    </lineage>
</organism>
<keyword evidence="2" id="KW-1185">Reference proteome</keyword>
<dbReference type="EMBL" id="JACXVP010000005">
    <property type="protein sequence ID" value="KAG5605808.1"/>
    <property type="molecule type" value="Genomic_DNA"/>
</dbReference>
<dbReference type="Proteomes" id="UP000824120">
    <property type="component" value="Chromosome 5"/>
</dbReference>
<evidence type="ECO:0000313" key="1">
    <source>
        <dbReference type="EMBL" id="KAG5605808.1"/>
    </source>
</evidence>
<reference evidence="1 2" key="1">
    <citation type="submission" date="2020-09" db="EMBL/GenBank/DDBJ databases">
        <title>De no assembly of potato wild relative species, Solanum commersonii.</title>
        <authorList>
            <person name="Cho K."/>
        </authorList>
    </citation>
    <scope>NUCLEOTIDE SEQUENCE [LARGE SCALE GENOMIC DNA]</scope>
    <source>
        <strain evidence="1">LZ3.2</strain>
        <tissue evidence="1">Leaf</tissue>
    </source>
</reference>
<accession>A0A9J5Z1G4</accession>
<comment type="caution">
    <text evidence="1">The sequence shown here is derived from an EMBL/GenBank/DDBJ whole genome shotgun (WGS) entry which is preliminary data.</text>
</comment>